<comment type="caution">
    <text evidence="1">The sequence shown here is derived from an EMBL/GenBank/DDBJ whole genome shotgun (WGS) entry which is preliminary data.</text>
</comment>
<keyword evidence="1" id="KW-0378">Hydrolase</keyword>
<dbReference type="GO" id="GO:0016787">
    <property type="term" value="F:hydrolase activity"/>
    <property type="evidence" value="ECO:0007669"/>
    <property type="project" value="UniProtKB-KW"/>
</dbReference>
<sequence length="87" mass="9943">MSHWDAEKFYDENDHSETDFTALTKPITYLNSWLPVVLRTVLRDDLTRYGFSVIVHTGDGSVLLDTSQHAALLCIQERKNAETMGTR</sequence>
<protein>
    <submittedName>
        <fullName evidence="1">Metal-dependent hydrolase (Beta-lactamase superfamily II)</fullName>
    </submittedName>
</protein>
<accession>A0A7X0JNX2</accession>
<evidence type="ECO:0000313" key="1">
    <source>
        <dbReference type="EMBL" id="MBB6511105.1"/>
    </source>
</evidence>
<evidence type="ECO:0000313" key="2">
    <source>
        <dbReference type="Proteomes" id="UP000585437"/>
    </source>
</evidence>
<dbReference type="Proteomes" id="UP000585437">
    <property type="component" value="Unassembled WGS sequence"/>
</dbReference>
<reference evidence="1 2" key="1">
    <citation type="submission" date="2020-08" db="EMBL/GenBank/DDBJ databases">
        <title>The Agave Microbiome: Exploring the role of microbial communities in plant adaptations to desert environments.</title>
        <authorList>
            <person name="Partida-Martinez L.P."/>
        </authorList>
    </citation>
    <scope>NUCLEOTIDE SEQUENCE [LARGE SCALE GENOMIC DNA]</scope>
    <source>
        <strain evidence="1 2">AS3.12</strain>
    </source>
</reference>
<dbReference type="EMBL" id="JACHBU010000017">
    <property type="protein sequence ID" value="MBB6511105.1"/>
    <property type="molecule type" value="Genomic_DNA"/>
</dbReference>
<organism evidence="1 2">
    <name type="scientific">Rhizobium soli</name>
    <dbReference type="NCBI Taxonomy" id="424798"/>
    <lineage>
        <taxon>Bacteria</taxon>
        <taxon>Pseudomonadati</taxon>
        <taxon>Pseudomonadota</taxon>
        <taxon>Alphaproteobacteria</taxon>
        <taxon>Hyphomicrobiales</taxon>
        <taxon>Rhizobiaceae</taxon>
        <taxon>Rhizobium/Agrobacterium group</taxon>
        <taxon>Rhizobium</taxon>
    </lineage>
</organism>
<dbReference type="AlphaFoldDB" id="A0A7X0JNX2"/>
<keyword evidence="2" id="KW-1185">Reference proteome</keyword>
<name>A0A7X0JNX2_9HYPH</name>
<proteinExistence type="predicted"/>
<gene>
    <name evidence="1" type="ORF">F4695_004503</name>
</gene>